<organism evidence="1 3">
    <name type="scientific">Didymodactylos carnosus</name>
    <dbReference type="NCBI Taxonomy" id="1234261"/>
    <lineage>
        <taxon>Eukaryota</taxon>
        <taxon>Metazoa</taxon>
        <taxon>Spiralia</taxon>
        <taxon>Gnathifera</taxon>
        <taxon>Rotifera</taxon>
        <taxon>Eurotatoria</taxon>
        <taxon>Bdelloidea</taxon>
        <taxon>Philodinida</taxon>
        <taxon>Philodinidae</taxon>
        <taxon>Didymodactylos</taxon>
    </lineage>
</organism>
<feature type="non-terminal residue" evidence="1">
    <location>
        <position position="2161"/>
    </location>
</feature>
<dbReference type="EMBL" id="CAJNOQ010008684">
    <property type="protein sequence ID" value="CAF1203830.1"/>
    <property type="molecule type" value="Genomic_DNA"/>
</dbReference>
<accession>A0A814WMV7</accession>
<evidence type="ECO:0000313" key="1">
    <source>
        <dbReference type="EMBL" id="CAF1203830.1"/>
    </source>
</evidence>
<keyword evidence="3" id="KW-1185">Reference proteome</keyword>
<reference evidence="1" key="1">
    <citation type="submission" date="2021-02" db="EMBL/GenBank/DDBJ databases">
        <authorList>
            <person name="Nowell W R."/>
        </authorList>
    </citation>
    <scope>NUCLEOTIDE SEQUENCE</scope>
</reference>
<sequence length="2161" mass="253479">TSVEEAFTLFEQDDNKNVLIIVIDGKIGQQRAHISFVRQLVDRTEYNHNILEKSLQQAISAAPVNNRQGNFAMFHRHQQQQPVTQKKRFIRKYFIMLLHSPAQELYHHSCYPSIFLHDWDFYFFDTSKAGNSFHLKKILELLCASYHQSDTDNTDVLCDLNVLFDESLWSFCSRLQFILQDLSPNAFENQYARDFYARHTSIAKRVHCLKQIMKSCTELQQRIVNAYHERLSKNNHKLYNIIYQTAKQILCGQRFEGLVDSIQTQVQSTFTNFVANILRSVVNDYGLDILSQTSSKNDEMRSKKSSRGYEIMLNLIDYSSFGDDSLDLGTSAPNQDLFQIITHYSCVPLTPLYHLFHQRIKTHADDIKLATLLKLNQESGINEKNMNNEDYNRVTTNENDYFIDENLNVNEIFRNELCRAVVNDNILKDIINELKQRLINTYSQDLVRTFCTIVEAIDVDIEKCSKTIEFISQWLQLLDENERNEYSNSIHKDVWLLCHVYTSFEYDRNDLLSLYSACRILDQLNPNQDYRSIIADEVGINADNNSHGRSQFRENIFRLMFDCLWSKLCHLCEIKDELSLMTWIQTYTFISKYYPSQNVLHCVQLQTIRFKIDFMHLSYLILMNEKTPTPIVLVAYLLNENAIDVGPNSCLSILSSIIELINEYFDEKNCNCSTLMIDVQQWIISILKTTSIDDVQEQIDYLLKYLNETRQLQLPMKQFLFDQLANIIMEQKQKKLREHKKPRADTLSLIKVLLPFVVQRLPDKITKDFQYVLPYHPFVITNADDRDEYTLIDLFFFHIRNRLDDEVIKYEFLNNIMLLKPTTSTIKKKSLVAVVENLYRLIKDYLLIRGTALLLCDEKYDEYSAQCCRLIQSIIQTYLPFDQQQNRLTDNMKLFLSTIIMKRSWNYLLNMLKLEFFQRVNDTWSTHLCHLLEIRQNPQQNNYLQLCDQLQFTLSSNVDETTIFPKLHQPYKNLSQIFDVCVQDNTQQRWNPLAEWIQVQLNSNPPLLELNEIKTLLLLKIYYNYYCNNQLALLNMLLETIDNALQLSTEEMRVFRAILKPEQFMIGYNILMEAEKNFLYELFQLNAKCSDELSIRHSLINLMAMILLGGKNNFLWSFAFQPLSLENTFGFGSTAQQVIRANGVHYDCGCILTENGDLLQFANKGTAQSLNVPAVYVAYFATFGAMVWHLLLFENSVANLYGPILAKHAVDNTDVVCRIAGHTERTRVCHFVRARLFASMDHLSIRSNREDASIILNRCFEQFAFLTLNQVQNSWIKPLYVKLDEELKAEQEFQSLVFYRVHQQLPSYKAYINNLRLQSEIQLNLQQFVSNIPLHVQYPHFIIELHNPQNVNLSLTILHHVLDSRDFLKMTVLIYDLSQFYILLHQTYAQLIETEQFISITLKELYNIGKKHHRRTNNSDVYWTIIENGIKAVNSYHLFTNGLIQPGACDLRERFTSITSDTPLSYLVTGDSHDEGDIIWRILSVLIEFHNDLLNVIQKEFNDNVDLQDSVMMRNLVNDLSSKKVSIIQISRDKNGVISLDSNDFLCIEQLAKASLIPTDDNEYFQIVDSQLNFDYRYVQSYVIRTYLLSTRIDYNHIRTKYRCHIRKKPCAVRSNEIYNLGEEYSIPLSHNELETQWNHLPDMMLDKLYDSLNIIKRISLMVEDQLKHDSQLNLSKMYVREFLERYSSEENEINQLEQMDIKDFQLCHINFVRELYEKNTGAFQHLFADTPQLLRIPIQQQLNDELNEMFSMNIITADCETTDKIKSCIQTITELLNDWKQIEYFLQRQSGQSLTETCNVLGIENPLLNLIPREIKCENYLYVSILLTKQRSNLQEKLINVEEKQVRNPMELWNESFVPEHQHQHVVKNRFQQYLNEEENEQQHQPILSPSDAANLIDWNDKPTIFRKFGHLDIQTTTDDNSNKIDLDTVTTESHDHPVTNNQSNTTVRNIDLQPQKYLSLFEIRLKSVPLSSCSLIRKIIERQQQAQEASSAGTQVTKVQKFSLKFFDENVKPSFSLRKLEKVHEFIKNSFVEKRYDLTKYAVIDSDQIVIDFDKPVQRYTSLEYQVVERTILIKVSIHYKSDLFNYEAKNDTDIWNIVKRFIDGRNITSSFCLIDPLGQCIDCEIIETMYREKNQSVILTVADELNDDLCQIVVQSKQ</sequence>
<protein>
    <submittedName>
        <fullName evidence="1">Uncharacterized protein</fullName>
    </submittedName>
</protein>
<dbReference type="EMBL" id="CAJOBC010008682">
    <property type="protein sequence ID" value="CAF3968140.1"/>
    <property type="molecule type" value="Genomic_DNA"/>
</dbReference>
<dbReference type="Proteomes" id="UP000663829">
    <property type="component" value="Unassembled WGS sequence"/>
</dbReference>
<name>A0A814WMV7_9BILA</name>
<dbReference type="OrthoDB" id="2423195at2759"/>
<evidence type="ECO:0000313" key="3">
    <source>
        <dbReference type="Proteomes" id="UP000663829"/>
    </source>
</evidence>
<comment type="caution">
    <text evidence="1">The sequence shown here is derived from an EMBL/GenBank/DDBJ whole genome shotgun (WGS) entry which is preliminary data.</text>
</comment>
<gene>
    <name evidence="1" type="ORF">GPM918_LOCUS23860</name>
    <name evidence="2" type="ORF">SRO942_LOCUS23857</name>
</gene>
<dbReference type="Proteomes" id="UP000681722">
    <property type="component" value="Unassembled WGS sequence"/>
</dbReference>
<feature type="non-terminal residue" evidence="1">
    <location>
        <position position="1"/>
    </location>
</feature>
<evidence type="ECO:0000313" key="2">
    <source>
        <dbReference type="EMBL" id="CAF3968140.1"/>
    </source>
</evidence>
<proteinExistence type="predicted"/>